<evidence type="ECO:0000256" key="1">
    <source>
        <dbReference type="SAM" id="MobiDB-lite"/>
    </source>
</evidence>
<feature type="compositionally biased region" description="Low complexity" evidence="1">
    <location>
        <begin position="43"/>
        <end position="57"/>
    </location>
</feature>
<gene>
    <name evidence="2" type="ORF">I41_05890</name>
</gene>
<sequence>MARQRRTLASRSAIAGVTTGERCRARRGVGGPAKICCGGGGRLRPLGGRRAAPGQRQGKSRGDGEPASARPDVELPLVVRLSWTIPAASIRMKLTTTHRSAVTACLHPADVPPSGLISCRARCEAGIIPERYVMQLLNGLTVAGAVRSVKGRHGGFALPPFPKFPIPTPHNSNVSSTQPGQNKGNDRMSTNRAKPEENRLPSAVALRERRVLSAPIEFSLGRNGQNLPAQAPADKMAARSRSVSRSSPCPTTRFVPLSTHTSSQ</sequence>
<dbReference type="EMBL" id="CP036339">
    <property type="protein sequence ID" value="QDT71432.1"/>
    <property type="molecule type" value="Genomic_DNA"/>
</dbReference>
<name>A0A517TSW1_9BACT</name>
<proteinExistence type="predicted"/>
<feature type="compositionally biased region" description="Polar residues" evidence="1">
    <location>
        <begin position="170"/>
        <end position="192"/>
    </location>
</feature>
<dbReference type="AlphaFoldDB" id="A0A517TSW1"/>
<protein>
    <submittedName>
        <fullName evidence="2">Transcriptional regulator</fullName>
    </submittedName>
</protein>
<dbReference type="KEGG" id="llh:I41_05890"/>
<feature type="region of interest" description="Disordered" evidence="1">
    <location>
        <begin position="220"/>
        <end position="264"/>
    </location>
</feature>
<keyword evidence="3" id="KW-1185">Reference proteome</keyword>
<evidence type="ECO:0000313" key="2">
    <source>
        <dbReference type="EMBL" id="QDT71432.1"/>
    </source>
</evidence>
<dbReference type="Proteomes" id="UP000317909">
    <property type="component" value="Chromosome"/>
</dbReference>
<feature type="region of interest" description="Disordered" evidence="1">
    <location>
        <begin position="27"/>
        <end position="71"/>
    </location>
</feature>
<dbReference type="InterPro" id="IPR036390">
    <property type="entry name" value="WH_DNA-bd_sf"/>
</dbReference>
<feature type="region of interest" description="Disordered" evidence="1">
    <location>
        <begin position="164"/>
        <end position="199"/>
    </location>
</feature>
<evidence type="ECO:0000313" key="3">
    <source>
        <dbReference type="Proteomes" id="UP000317909"/>
    </source>
</evidence>
<dbReference type="SUPFAM" id="SSF46785">
    <property type="entry name" value="Winged helix' DNA-binding domain"/>
    <property type="match status" value="1"/>
</dbReference>
<dbReference type="Gene3D" id="1.10.10.10">
    <property type="entry name" value="Winged helix-like DNA-binding domain superfamily/Winged helix DNA-binding domain"/>
    <property type="match status" value="1"/>
</dbReference>
<reference evidence="2 3" key="1">
    <citation type="submission" date="2019-02" db="EMBL/GenBank/DDBJ databases">
        <title>Deep-cultivation of Planctomycetes and their phenomic and genomic characterization uncovers novel biology.</title>
        <authorList>
            <person name="Wiegand S."/>
            <person name="Jogler M."/>
            <person name="Boedeker C."/>
            <person name="Pinto D."/>
            <person name="Vollmers J."/>
            <person name="Rivas-Marin E."/>
            <person name="Kohn T."/>
            <person name="Peeters S.H."/>
            <person name="Heuer A."/>
            <person name="Rast P."/>
            <person name="Oberbeckmann S."/>
            <person name="Bunk B."/>
            <person name="Jeske O."/>
            <person name="Meyerdierks A."/>
            <person name="Storesund J.E."/>
            <person name="Kallscheuer N."/>
            <person name="Luecker S."/>
            <person name="Lage O.M."/>
            <person name="Pohl T."/>
            <person name="Merkel B.J."/>
            <person name="Hornburger P."/>
            <person name="Mueller R.-W."/>
            <person name="Bruemmer F."/>
            <person name="Labrenz M."/>
            <person name="Spormann A.M."/>
            <person name="Op den Camp H."/>
            <person name="Overmann J."/>
            <person name="Amann R."/>
            <person name="Jetten M.S.M."/>
            <person name="Mascher T."/>
            <person name="Medema M.H."/>
            <person name="Devos D.P."/>
            <person name="Kaster A.-K."/>
            <person name="Ovreas L."/>
            <person name="Rohde M."/>
            <person name="Galperin M.Y."/>
            <person name="Jogler C."/>
        </authorList>
    </citation>
    <scope>NUCLEOTIDE SEQUENCE [LARGE SCALE GENOMIC DNA]</scope>
    <source>
        <strain evidence="2 3">I41</strain>
    </source>
</reference>
<organism evidence="2 3">
    <name type="scientific">Lacipirellula limnantheis</name>
    <dbReference type="NCBI Taxonomy" id="2528024"/>
    <lineage>
        <taxon>Bacteria</taxon>
        <taxon>Pseudomonadati</taxon>
        <taxon>Planctomycetota</taxon>
        <taxon>Planctomycetia</taxon>
        <taxon>Pirellulales</taxon>
        <taxon>Lacipirellulaceae</taxon>
        <taxon>Lacipirellula</taxon>
    </lineage>
</organism>
<dbReference type="InterPro" id="IPR036388">
    <property type="entry name" value="WH-like_DNA-bd_sf"/>
</dbReference>
<accession>A0A517TSW1</accession>